<gene>
    <name evidence="1" type="ORF">AWB67_06656</name>
</gene>
<evidence type="ECO:0000313" key="2">
    <source>
        <dbReference type="Proteomes" id="UP000054925"/>
    </source>
</evidence>
<keyword evidence="2" id="KW-1185">Reference proteome</keyword>
<dbReference type="SUPFAM" id="SSF46689">
    <property type="entry name" value="Homeodomain-like"/>
    <property type="match status" value="1"/>
</dbReference>
<dbReference type="AlphaFoldDB" id="A0A158KTP5"/>
<reference evidence="1" key="1">
    <citation type="submission" date="2016-01" db="EMBL/GenBank/DDBJ databases">
        <authorList>
            <person name="Peeters C."/>
        </authorList>
    </citation>
    <scope>NUCLEOTIDE SEQUENCE [LARGE SCALE GENOMIC DNA]</scope>
    <source>
        <strain evidence="1">LMG 22937</strain>
    </source>
</reference>
<dbReference type="Proteomes" id="UP000054925">
    <property type="component" value="Unassembled WGS sequence"/>
</dbReference>
<organism evidence="1 2">
    <name type="scientific">Caballeronia terrestris</name>
    <dbReference type="NCBI Taxonomy" id="1226301"/>
    <lineage>
        <taxon>Bacteria</taxon>
        <taxon>Pseudomonadati</taxon>
        <taxon>Pseudomonadota</taxon>
        <taxon>Betaproteobacteria</taxon>
        <taxon>Burkholderiales</taxon>
        <taxon>Burkholderiaceae</taxon>
        <taxon>Caballeronia</taxon>
    </lineage>
</organism>
<comment type="caution">
    <text evidence="1">The sequence shown here is derived from an EMBL/GenBank/DDBJ whole genome shotgun (WGS) entry which is preliminary data.</text>
</comment>
<accession>A0A158KTP5</accession>
<evidence type="ECO:0000313" key="1">
    <source>
        <dbReference type="EMBL" id="SAL84345.1"/>
    </source>
</evidence>
<name>A0A158KTP5_9BURK</name>
<protein>
    <submittedName>
        <fullName evidence="1">Transposase</fullName>
    </submittedName>
</protein>
<dbReference type="InterPro" id="IPR009057">
    <property type="entry name" value="Homeodomain-like_sf"/>
</dbReference>
<dbReference type="EMBL" id="FCOL02000122">
    <property type="protein sequence ID" value="SAL84345.1"/>
    <property type="molecule type" value="Genomic_DNA"/>
</dbReference>
<proteinExistence type="predicted"/>
<sequence length="121" mass="14119">MDNINLSDTEREELMAMQRSRMMAVGQVRRARLILLLDHGASREAIMNELRCDSRFITTWKTRFASERLAGLYGRHPGRAPRRNLAHLEARVLDYTLRRKPQDGSPHWSSRKLATQWACRS</sequence>
<dbReference type="Pfam" id="PF13551">
    <property type="entry name" value="HTH_29"/>
    <property type="match status" value="1"/>
</dbReference>